<protein>
    <submittedName>
        <fullName evidence="1">Uncharacterized protein</fullName>
    </submittedName>
</protein>
<evidence type="ECO:0000313" key="2">
    <source>
        <dbReference type="Proteomes" id="UP001243330"/>
    </source>
</evidence>
<reference evidence="1" key="1">
    <citation type="submission" date="2023-01" db="EMBL/GenBank/DDBJ databases">
        <title>Colletotrichum chrysophilum M932 genome sequence.</title>
        <authorList>
            <person name="Baroncelli R."/>
        </authorList>
    </citation>
    <scope>NUCLEOTIDE SEQUENCE</scope>
    <source>
        <strain evidence="1">M932</strain>
    </source>
</reference>
<accession>A0AAD9E907</accession>
<sequence length="73" mass="7965">MFPLAPFPTLATDAVQKPAFACIHVERLEKEPINLFSRTFTFPPITAQLAAAVKAVFGQHLLGKATKGACRIR</sequence>
<dbReference type="EMBL" id="JAQOWY010000621">
    <property type="protein sequence ID" value="KAK1839850.1"/>
    <property type="molecule type" value="Genomic_DNA"/>
</dbReference>
<keyword evidence="2" id="KW-1185">Reference proteome</keyword>
<proteinExistence type="predicted"/>
<dbReference type="AlphaFoldDB" id="A0AAD9E907"/>
<dbReference type="Proteomes" id="UP001243330">
    <property type="component" value="Unassembled WGS sequence"/>
</dbReference>
<name>A0AAD9E907_9PEZI</name>
<evidence type="ECO:0000313" key="1">
    <source>
        <dbReference type="EMBL" id="KAK1839850.1"/>
    </source>
</evidence>
<gene>
    <name evidence="1" type="ORF">CCHR01_17526</name>
</gene>
<organism evidence="1 2">
    <name type="scientific">Colletotrichum chrysophilum</name>
    <dbReference type="NCBI Taxonomy" id="1836956"/>
    <lineage>
        <taxon>Eukaryota</taxon>
        <taxon>Fungi</taxon>
        <taxon>Dikarya</taxon>
        <taxon>Ascomycota</taxon>
        <taxon>Pezizomycotina</taxon>
        <taxon>Sordariomycetes</taxon>
        <taxon>Hypocreomycetidae</taxon>
        <taxon>Glomerellales</taxon>
        <taxon>Glomerellaceae</taxon>
        <taxon>Colletotrichum</taxon>
        <taxon>Colletotrichum gloeosporioides species complex</taxon>
    </lineage>
</organism>
<comment type="caution">
    <text evidence="1">The sequence shown here is derived from an EMBL/GenBank/DDBJ whole genome shotgun (WGS) entry which is preliminary data.</text>
</comment>